<dbReference type="EMBL" id="SDPN01000057">
    <property type="protein sequence ID" value="RXZ67220.1"/>
    <property type="molecule type" value="Genomic_DNA"/>
</dbReference>
<organism evidence="3 4">
    <name type="scientific">Agromyces albus</name>
    <dbReference type="NCBI Taxonomy" id="205332"/>
    <lineage>
        <taxon>Bacteria</taxon>
        <taxon>Bacillati</taxon>
        <taxon>Actinomycetota</taxon>
        <taxon>Actinomycetes</taxon>
        <taxon>Micrococcales</taxon>
        <taxon>Microbacteriaceae</taxon>
        <taxon>Agromyces</taxon>
    </lineage>
</organism>
<dbReference type="InterPro" id="IPR050426">
    <property type="entry name" value="Glycosyltransferase_28"/>
</dbReference>
<dbReference type="AlphaFoldDB" id="A0A4Q2KRY0"/>
<comment type="caution">
    <text evidence="3">The sequence shown here is derived from an EMBL/GenBank/DDBJ whole genome shotgun (WGS) entry which is preliminary data.</text>
</comment>
<keyword evidence="4" id="KW-1185">Reference proteome</keyword>
<evidence type="ECO:0000313" key="3">
    <source>
        <dbReference type="EMBL" id="RXZ67220.1"/>
    </source>
</evidence>
<dbReference type="GO" id="GO:0008194">
    <property type="term" value="F:UDP-glycosyltransferase activity"/>
    <property type="evidence" value="ECO:0007669"/>
    <property type="project" value="InterPro"/>
</dbReference>
<dbReference type="PANTHER" id="PTHR48050:SF13">
    <property type="entry name" value="STEROL 3-BETA-GLUCOSYLTRANSFERASE UGT80A2"/>
    <property type="match status" value="1"/>
</dbReference>
<dbReference type="SUPFAM" id="SSF53756">
    <property type="entry name" value="UDP-Glycosyltransferase/glycogen phosphorylase"/>
    <property type="match status" value="1"/>
</dbReference>
<dbReference type="GO" id="GO:0033072">
    <property type="term" value="P:vancomycin biosynthetic process"/>
    <property type="evidence" value="ECO:0007669"/>
    <property type="project" value="UniProtKB-ARBA"/>
</dbReference>
<dbReference type="PANTHER" id="PTHR48050">
    <property type="entry name" value="STEROL 3-BETA-GLUCOSYLTRANSFERASE"/>
    <property type="match status" value="1"/>
</dbReference>
<feature type="domain" description="Glycosyltransferase family 28 N-terminal" evidence="1">
    <location>
        <begin position="31"/>
        <end position="130"/>
    </location>
</feature>
<feature type="domain" description="Erythromycin biosynthesis protein CIII-like C-terminal" evidence="2">
    <location>
        <begin position="300"/>
        <end position="425"/>
    </location>
</feature>
<dbReference type="OrthoDB" id="6620093at2"/>
<dbReference type="GO" id="GO:0016758">
    <property type="term" value="F:hexosyltransferase activity"/>
    <property type="evidence" value="ECO:0007669"/>
    <property type="project" value="InterPro"/>
</dbReference>
<protein>
    <submittedName>
        <fullName evidence="3">DUF1205 domain-containing protein</fullName>
    </submittedName>
</protein>
<dbReference type="InterPro" id="IPR002213">
    <property type="entry name" value="UDP_glucos_trans"/>
</dbReference>
<evidence type="ECO:0000259" key="2">
    <source>
        <dbReference type="Pfam" id="PF06722"/>
    </source>
</evidence>
<evidence type="ECO:0000259" key="1">
    <source>
        <dbReference type="Pfam" id="PF03033"/>
    </source>
</evidence>
<reference evidence="3 4" key="1">
    <citation type="submission" date="2019-01" db="EMBL/GenBank/DDBJ databases">
        <title>Agromyces.</title>
        <authorList>
            <person name="Li J."/>
        </authorList>
    </citation>
    <scope>NUCLEOTIDE SEQUENCE [LARGE SCALE GENOMIC DNA]</scope>
    <source>
        <strain evidence="3 4">DSM 15934</strain>
    </source>
</reference>
<sequence length="455" mass="49022">MTTRHSAKVGTNPEDANPMSNYLLCANPVQGHVAPIIAIARDLVARGHDVTVLTGSRFRDAVEAAGAAHRSLGGIADYDDRSIEDQLPDRDRYRGIAKLQYDIQTIFIKTVPDQARAVEAAVAELTPDAILVEAAFAGILPLLLDGRANRPAVLAVGVVPLSQASVDAAPYGLGLAPKPGAFGRVRNRVLNLLVQKVIFRQTQRLANETMVALGRPKLHEFILDQSRLFDRFLQLSPSEFEYPRSDLSSNLRFVGTVLPPAPIAGPLPAWWSELDGERPVVHVTQGTIDNKDFDRLVRPTLDALADLDVLVVVATGGRPVEELGELPGNARAAEFLPYDLLFPKTGVFVTNAGFGGTQYALSHGVPLVTAGETEDKPEVSMRAEYIGVGVNLKTGTPKAAAIRAGVERVLGDPGFRERAVALAARIEEYDTFGEIEAELESAVRSARLQLERPAG</sequence>
<name>A0A4Q2KRY0_9MICO</name>
<dbReference type="Pfam" id="PF03033">
    <property type="entry name" value="Glyco_transf_28"/>
    <property type="match status" value="1"/>
</dbReference>
<gene>
    <name evidence="3" type="ORF">ESP51_18675</name>
</gene>
<accession>A0A4Q2KRY0</accession>
<dbReference type="FunFam" id="3.40.50.2000:FF:000072">
    <property type="entry name" value="Glycosyl transferase"/>
    <property type="match status" value="1"/>
</dbReference>
<dbReference type="Gene3D" id="3.40.50.2000">
    <property type="entry name" value="Glycogen Phosphorylase B"/>
    <property type="match status" value="2"/>
</dbReference>
<dbReference type="InterPro" id="IPR004276">
    <property type="entry name" value="GlycoTrans_28_N"/>
</dbReference>
<dbReference type="Pfam" id="PF06722">
    <property type="entry name" value="EryCIII-like_C"/>
    <property type="match status" value="1"/>
</dbReference>
<dbReference type="GO" id="GO:0005975">
    <property type="term" value="P:carbohydrate metabolic process"/>
    <property type="evidence" value="ECO:0007669"/>
    <property type="project" value="InterPro"/>
</dbReference>
<proteinExistence type="predicted"/>
<dbReference type="CDD" id="cd03784">
    <property type="entry name" value="GT1_Gtf-like"/>
    <property type="match status" value="1"/>
</dbReference>
<evidence type="ECO:0000313" key="4">
    <source>
        <dbReference type="Proteomes" id="UP000293865"/>
    </source>
</evidence>
<dbReference type="Proteomes" id="UP000293865">
    <property type="component" value="Unassembled WGS sequence"/>
</dbReference>
<dbReference type="InterPro" id="IPR010610">
    <property type="entry name" value="EryCIII-like_C"/>
</dbReference>